<proteinExistence type="predicted"/>
<evidence type="ECO:0008006" key="8">
    <source>
        <dbReference type="Google" id="ProtNLM"/>
    </source>
</evidence>
<feature type="domain" description="Prohead serine protease" evidence="5">
    <location>
        <begin position="15"/>
        <end position="157"/>
    </location>
</feature>
<evidence type="ECO:0000259" key="6">
    <source>
        <dbReference type="Pfam" id="PF05065"/>
    </source>
</evidence>
<evidence type="ECO:0000313" key="7">
    <source>
        <dbReference type="EMBL" id="BFD46132.1"/>
    </source>
</evidence>
<reference evidence="7" key="1">
    <citation type="submission" date="2024-01" db="EMBL/GenBank/DDBJ databases">
        <title>Sequencing the genomes of a sandfly, Sergentomyia squamirostris, and its two endosymbionts.</title>
        <authorList>
            <person name="Itokawa K."/>
            <person name="Sanjoba C."/>
        </authorList>
    </citation>
    <scope>NUCLEOTIDE SEQUENCE</scope>
    <source>
        <strain evidence="7">RiSSQ</strain>
    </source>
</reference>
<name>A0AAT9G8I1_9RICK</name>
<comment type="subcellular location">
    <subcellularLocation>
        <location evidence="1">Virion</location>
    </subcellularLocation>
</comment>
<dbReference type="SUPFAM" id="SSF56563">
    <property type="entry name" value="Major capsid protein gp5"/>
    <property type="match status" value="1"/>
</dbReference>
<keyword evidence="3" id="KW-0645">Protease</keyword>
<protein>
    <recommendedName>
        <fullName evidence="8">Phage major capsid protein</fullName>
    </recommendedName>
</protein>
<evidence type="ECO:0000259" key="5">
    <source>
        <dbReference type="Pfam" id="PF04586"/>
    </source>
</evidence>
<feature type="domain" description="Phage capsid-like C-terminal" evidence="6">
    <location>
        <begin position="243"/>
        <end position="512"/>
    </location>
</feature>
<evidence type="ECO:0000256" key="3">
    <source>
        <dbReference type="ARBA" id="ARBA00022670"/>
    </source>
</evidence>
<dbReference type="Pfam" id="PF05065">
    <property type="entry name" value="Phage_capsid"/>
    <property type="match status" value="1"/>
</dbReference>
<dbReference type="InterPro" id="IPR024455">
    <property type="entry name" value="Phage_capsid"/>
</dbReference>
<gene>
    <name evidence="7" type="ORF">DMENIID0002_07780</name>
</gene>
<dbReference type="InterPro" id="IPR054612">
    <property type="entry name" value="Phage_capsid-like_C"/>
</dbReference>
<organism evidence="7">
    <name type="scientific">Candidatus Tisiphia endosymbiont of Sergentomyia squamirostris</name>
    <dbReference type="NCBI Taxonomy" id="3113639"/>
    <lineage>
        <taxon>Bacteria</taxon>
        <taxon>Pseudomonadati</taxon>
        <taxon>Pseudomonadota</taxon>
        <taxon>Alphaproteobacteria</taxon>
        <taxon>Rickettsiales</taxon>
        <taxon>Rickettsiaceae</taxon>
        <taxon>Rickettsieae</taxon>
        <taxon>Candidatus Tisiphia</taxon>
    </lineage>
</organism>
<dbReference type="GO" id="GO:0006508">
    <property type="term" value="P:proteolysis"/>
    <property type="evidence" value="ECO:0007669"/>
    <property type="project" value="UniProtKB-KW"/>
</dbReference>
<keyword evidence="4" id="KW-0378">Hydrolase</keyword>
<evidence type="ECO:0000256" key="1">
    <source>
        <dbReference type="ARBA" id="ARBA00004328"/>
    </source>
</evidence>
<dbReference type="InterPro" id="IPR006433">
    <property type="entry name" value="Prohead_protease"/>
</dbReference>
<sequence>MYTQNSQKNQVIQNLIIKSSTDNSVVISGYASVYNISDQHNDLIVKGAFASANHSHIKFLWQHDWQKPIGVIKSLIEDDYGLKVEAVINNKIEKGKEAIELVRQGAVDSLSVGFNIKLSNYNNLNQRVITEAELIEVSIVTFPANYHAKISHITKQIYSNDTILMENNMDTELMTKQNNNENSNEMKINELQEKIYNLENFLSRPEIGGMQDIEYKTAFNNYIRKGSQSELIEKSLNSGEQEGGVLLVPALYNSIISEINARSPMRQLASIEMISSNALDIVIEDGNFASGWVGDLDARDETTAPKLKQQRIFVHELYAQPKASQTLIDDSAIRIESWLIERLRDSFVKAENDAFINGDGKKRPQGILSGYHDKIEHFDMGEQVTAEKLLDFINLLDEEYLANASFLMNRTTLSFIQKLQDNNGRFIWQQSLSDSLKQTIFGVPVVCCSEMPSIKKDNIAIAIGDFKSAYKIIDRGGINIMRDPYTDKPFVKFYAVKRVGGDVVNQSAIKLAMFS</sequence>
<dbReference type="GO" id="GO:0008233">
    <property type="term" value="F:peptidase activity"/>
    <property type="evidence" value="ECO:0007669"/>
    <property type="project" value="UniProtKB-KW"/>
</dbReference>
<dbReference type="NCBIfam" id="TIGR01554">
    <property type="entry name" value="major_cap_HK97"/>
    <property type="match status" value="1"/>
</dbReference>
<dbReference type="Gene3D" id="3.30.2320.10">
    <property type="entry name" value="hypothetical protein PF0899 domain"/>
    <property type="match status" value="1"/>
</dbReference>
<dbReference type="EMBL" id="AP029170">
    <property type="protein sequence ID" value="BFD46132.1"/>
    <property type="molecule type" value="Genomic_DNA"/>
</dbReference>
<dbReference type="Pfam" id="PF04586">
    <property type="entry name" value="Peptidase_S78"/>
    <property type="match status" value="1"/>
</dbReference>
<dbReference type="InterPro" id="IPR054613">
    <property type="entry name" value="Peptidase_S78_dom"/>
</dbReference>
<evidence type="ECO:0000256" key="2">
    <source>
        <dbReference type="ARBA" id="ARBA00022612"/>
    </source>
</evidence>
<dbReference type="AlphaFoldDB" id="A0AAT9G8I1"/>
<keyword evidence="2" id="KW-1188">Viral release from host cell</keyword>
<dbReference type="SUPFAM" id="SSF50789">
    <property type="entry name" value="Herpes virus serine proteinase, assemblin"/>
    <property type="match status" value="1"/>
</dbReference>
<dbReference type="NCBIfam" id="TIGR01543">
    <property type="entry name" value="proheadase_HK97"/>
    <property type="match status" value="1"/>
</dbReference>
<accession>A0AAT9G8I1</accession>
<evidence type="ECO:0000256" key="4">
    <source>
        <dbReference type="ARBA" id="ARBA00022801"/>
    </source>
</evidence>